<dbReference type="Pfam" id="PF13649">
    <property type="entry name" value="Methyltransf_25"/>
    <property type="match status" value="1"/>
</dbReference>
<evidence type="ECO:0000259" key="1">
    <source>
        <dbReference type="Pfam" id="PF13649"/>
    </source>
</evidence>
<dbReference type="CDD" id="cd02440">
    <property type="entry name" value="AdoMet_MTases"/>
    <property type="match status" value="1"/>
</dbReference>
<dbReference type="EMBL" id="BARS01018623">
    <property type="protein sequence ID" value="GAF96492.1"/>
    <property type="molecule type" value="Genomic_DNA"/>
</dbReference>
<name>X0U813_9ZZZZ</name>
<dbReference type="SUPFAM" id="SSF53335">
    <property type="entry name" value="S-adenosyl-L-methionine-dependent methyltransferases"/>
    <property type="match status" value="1"/>
</dbReference>
<feature type="non-terminal residue" evidence="2">
    <location>
        <position position="1"/>
    </location>
</feature>
<accession>X0U813</accession>
<comment type="caution">
    <text evidence="2">The sequence shown here is derived from an EMBL/GenBank/DDBJ whole genome shotgun (WGS) entry which is preliminary data.</text>
</comment>
<sequence length="276" mass="32670">NLTWNYGKEKYKGIITIPDVIRYHYSYVRNNRRLEIRKIQTSHARYPYEKHGRFFSRKDIYPVKFPGEHPEIMRNHPYAKITWHPKESEMKQGPKVRPAITDPQEKKEVMAWDEYYKPFHSEDYERHIKAWKGICHIIARFAPKEGGRILEMGSGTGMMSVYLSKMLPQKFYCVGFDNNPKQIQRAKNLTLEVGGRAKFACRDLFQLNLKKVGVYHIVFSQGLLEHFSNEQIKQALEIMLKIGRIIIFSVPIDKFGHKSRGDERLLSDSFWRRICM</sequence>
<gene>
    <name evidence="2" type="ORF">S01H1_30284</name>
</gene>
<dbReference type="AlphaFoldDB" id="X0U813"/>
<organism evidence="2">
    <name type="scientific">marine sediment metagenome</name>
    <dbReference type="NCBI Taxonomy" id="412755"/>
    <lineage>
        <taxon>unclassified sequences</taxon>
        <taxon>metagenomes</taxon>
        <taxon>ecological metagenomes</taxon>
    </lineage>
</organism>
<proteinExistence type="predicted"/>
<protein>
    <recommendedName>
        <fullName evidence="1">Methyltransferase domain-containing protein</fullName>
    </recommendedName>
</protein>
<feature type="non-terminal residue" evidence="2">
    <location>
        <position position="276"/>
    </location>
</feature>
<dbReference type="Gene3D" id="3.40.50.150">
    <property type="entry name" value="Vaccinia Virus protein VP39"/>
    <property type="match status" value="1"/>
</dbReference>
<reference evidence="2" key="1">
    <citation type="journal article" date="2014" name="Front. Microbiol.">
        <title>High frequency of phylogenetically diverse reductive dehalogenase-homologous genes in deep subseafloor sedimentary metagenomes.</title>
        <authorList>
            <person name="Kawai M."/>
            <person name="Futagami T."/>
            <person name="Toyoda A."/>
            <person name="Takaki Y."/>
            <person name="Nishi S."/>
            <person name="Hori S."/>
            <person name="Arai W."/>
            <person name="Tsubouchi T."/>
            <person name="Morono Y."/>
            <person name="Uchiyama I."/>
            <person name="Ito T."/>
            <person name="Fujiyama A."/>
            <person name="Inagaki F."/>
            <person name="Takami H."/>
        </authorList>
    </citation>
    <scope>NUCLEOTIDE SEQUENCE</scope>
    <source>
        <strain evidence="2">Expedition CK06-06</strain>
    </source>
</reference>
<dbReference type="InterPro" id="IPR041698">
    <property type="entry name" value="Methyltransf_25"/>
</dbReference>
<dbReference type="InterPro" id="IPR029063">
    <property type="entry name" value="SAM-dependent_MTases_sf"/>
</dbReference>
<feature type="domain" description="Methyltransferase" evidence="1">
    <location>
        <begin position="149"/>
        <end position="240"/>
    </location>
</feature>
<evidence type="ECO:0000313" key="2">
    <source>
        <dbReference type="EMBL" id="GAF96492.1"/>
    </source>
</evidence>